<feature type="compositionally biased region" description="Low complexity" evidence="1">
    <location>
        <begin position="94"/>
        <end position="134"/>
    </location>
</feature>
<feature type="compositionally biased region" description="Low complexity" evidence="1">
    <location>
        <begin position="71"/>
        <end position="85"/>
    </location>
</feature>
<dbReference type="EMBL" id="GGFJ01010588">
    <property type="protein sequence ID" value="MBW59729.1"/>
    <property type="molecule type" value="Transcribed_RNA"/>
</dbReference>
<sequence length="134" mass="12993">MMPRNEIRKLPIEYGTKAKITMNAVLSETTQKTCSRKTIEPSRPSNRSHVSSSAARSHSIGFQLASSAATSGSLMAPSPGASPSAAGGGGSAGSIGTLSAGTSGNGAPAARPAAAPRALRASSLAGATAGAGAA</sequence>
<protein>
    <submittedName>
        <fullName evidence="2">Uncharacterized protein</fullName>
    </submittedName>
</protein>
<evidence type="ECO:0000256" key="1">
    <source>
        <dbReference type="SAM" id="MobiDB-lite"/>
    </source>
</evidence>
<evidence type="ECO:0000313" key="2">
    <source>
        <dbReference type="EMBL" id="MBW59729.1"/>
    </source>
</evidence>
<reference evidence="2" key="1">
    <citation type="submission" date="2018-01" db="EMBL/GenBank/DDBJ databases">
        <title>An insight into the sialome of Amazonian anophelines.</title>
        <authorList>
            <person name="Ribeiro J.M."/>
            <person name="Scarpassa V."/>
            <person name="Calvo E."/>
        </authorList>
    </citation>
    <scope>NUCLEOTIDE SEQUENCE</scope>
    <source>
        <tissue evidence="2">Salivary glands</tissue>
    </source>
</reference>
<name>A0A2M4C397_9DIPT</name>
<proteinExistence type="predicted"/>
<feature type="region of interest" description="Disordered" evidence="1">
    <location>
        <begin position="30"/>
        <end position="134"/>
    </location>
</feature>
<organism evidence="2">
    <name type="scientific">Anopheles marajoara</name>
    <dbReference type="NCBI Taxonomy" id="58244"/>
    <lineage>
        <taxon>Eukaryota</taxon>
        <taxon>Metazoa</taxon>
        <taxon>Ecdysozoa</taxon>
        <taxon>Arthropoda</taxon>
        <taxon>Hexapoda</taxon>
        <taxon>Insecta</taxon>
        <taxon>Pterygota</taxon>
        <taxon>Neoptera</taxon>
        <taxon>Endopterygota</taxon>
        <taxon>Diptera</taxon>
        <taxon>Nematocera</taxon>
        <taxon>Culicoidea</taxon>
        <taxon>Culicidae</taxon>
        <taxon>Anophelinae</taxon>
        <taxon>Anopheles</taxon>
    </lineage>
</organism>
<accession>A0A2M4C397</accession>
<feature type="compositionally biased region" description="Low complexity" evidence="1">
    <location>
        <begin position="41"/>
        <end position="59"/>
    </location>
</feature>
<dbReference type="AlphaFoldDB" id="A0A2M4C397"/>